<dbReference type="Proteomes" id="UP000053060">
    <property type="component" value="Unassembled WGS sequence"/>
</dbReference>
<sequence length="403" mass="45455">MTITGTPTTTRYMRDREKAARITAPLRPFAGRAPDATPEEADALQRALLERDEPSAELVRAIRRDRTVTLAQFRTALAEGIDAVPDAPPVLRKYFEMLEDTPDWVDRDKIALGARTLRRVGSDAGDVLAYGSLLGGYNNSGPLPVLTSSGRLAGERTRRRIAETGTWWNGCVADGGLERFGEGFKLSVHVRLMHAFVDYHHEHDGEWDVEFRGLPVNQFDQAGTLGLFSITFLLHTRVLGVRYTRREAEAVLHLWAYVGWLMGVDPKWLRFEERAGLRMMYQIGSSSPAADENSYMLARSLVELPLHTRYPRFQALRRRYEYERGLSLATTLLGPSGVLALKVPLRPPWYPVGRFAVNVVEHHVIGRFPTGKAWLQRHGEKQLRDAQLRILDGEIPDVVPLPE</sequence>
<dbReference type="PANTHER" id="PTHR37539">
    <property type="entry name" value="SECRETED PROTEIN-RELATED"/>
    <property type="match status" value="1"/>
</dbReference>
<dbReference type="GO" id="GO:0016491">
    <property type="term" value="F:oxidoreductase activity"/>
    <property type="evidence" value="ECO:0007669"/>
    <property type="project" value="InterPro"/>
</dbReference>
<evidence type="ECO:0000313" key="2">
    <source>
        <dbReference type="EMBL" id="KSZ60231.1"/>
    </source>
</evidence>
<dbReference type="RefSeq" id="WP_060650353.1">
    <property type="nucleotide sequence ID" value="NZ_AZXY01000001.1"/>
</dbReference>
<organism evidence="2 3">
    <name type="scientific">Rhodococcus pyridinivorans KG-16</name>
    <dbReference type="NCBI Taxonomy" id="1441730"/>
    <lineage>
        <taxon>Bacteria</taxon>
        <taxon>Bacillati</taxon>
        <taxon>Actinomycetota</taxon>
        <taxon>Actinomycetes</taxon>
        <taxon>Mycobacteriales</taxon>
        <taxon>Nocardiaceae</taxon>
        <taxon>Rhodococcus</taxon>
    </lineage>
</organism>
<protein>
    <recommendedName>
        <fullName evidence="1">ER-bound oxygenase mpaB/mpaB'/Rubber oxygenase catalytic domain-containing protein</fullName>
    </recommendedName>
</protein>
<accession>A0A0V9UQH0</accession>
<reference evidence="3" key="1">
    <citation type="submission" date="2015-01" db="EMBL/GenBank/DDBJ databases">
        <title>Draft genome sequence of Rhodococcus pyridinivorans strain KG-16, a hydrocarbon-degrading bacterium.</title>
        <authorList>
            <person name="Aggarwal R.K."/>
            <person name="Dawar C."/>
        </authorList>
    </citation>
    <scope>NUCLEOTIDE SEQUENCE [LARGE SCALE GENOMIC DNA]</scope>
    <source>
        <strain evidence="3">KG-16</strain>
    </source>
</reference>
<dbReference type="Pfam" id="PF09995">
    <property type="entry name" value="MPAB_Lcp_cat"/>
    <property type="match status" value="1"/>
</dbReference>
<evidence type="ECO:0000259" key="1">
    <source>
        <dbReference type="Pfam" id="PF09995"/>
    </source>
</evidence>
<evidence type="ECO:0000313" key="3">
    <source>
        <dbReference type="Proteomes" id="UP000053060"/>
    </source>
</evidence>
<dbReference type="InterPro" id="IPR018713">
    <property type="entry name" value="MPAB/Lcp_cat_dom"/>
</dbReference>
<dbReference type="InterPro" id="IPR037473">
    <property type="entry name" value="Lcp-like"/>
</dbReference>
<dbReference type="AlphaFoldDB" id="A0A0V9UQH0"/>
<gene>
    <name evidence="2" type="ORF">Z045_01835</name>
</gene>
<dbReference type="PATRIC" id="fig|1441730.3.peg.385"/>
<comment type="caution">
    <text evidence="2">The sequence shown here is derived from an EMBL/GenBank/DDBJ whole genome shotgun (WGS) entry which is preliminary data.</text>
</comment>
<proteinExistence type="predicted"/>
<dbReference type="PANTHER" id="PTHR37539:SF1">
    <property type="entry name" value="ER-BOUND OXYGENASE MPAB_MPAB'_RUBBER OXYGENASE CATALYTIC DOMAIN-CONTAINING PROTEIN"/>
    <property type="match status" value="1"/>
</dbReference>
<feature type="domain" description="ER-bound oxygenase mpaB/mpaB'/Rubber oxygenase catalytic" evidence="1">
    <location>
        <begin position="119"/>
        <end position="347"/>
    </location>
</feature>
<name>A0A0V9UQH0_9NOCA</name>
<dbReference type="EMBL" id="AZXY01000001">
    <property type="protein sequence ID" value="KSZ60231.1"/>
    <property type="molecule type" value="Genomic_DNA"/>
</dbReference>
<reference evidence="2 3" key="2">
    <citation type="journal article" date="2016" name="Genome Announc.">
        <title>Draft Genome Sequence of a Versatile Hydrocarbon-Degrading Bacterium, Rhodococcus pyridinivorans Strain KG-16, Collected from Oil Fields in India.</title>
        <authorList>
            <person name="Aggarwal R.K."/>
            <person name="Dawar C."/>
            <person name="Phanindranath R."/>
            <person name="Mutnuri L."/>
            <person name="Dayal A.M."/>
        </authorList>
    </citation>
    <scope>NUCLEOTIDE SEQUENCE [LARGE SCALE GENOMIC DNA]</scope>
    <source>
        <strain evidence="2 3">KG-16</strain>
    </source>
</reference>